<dbReference type="FunFam" id="2.60.40.1180:FF:000050">
    <property type="entry name" value="1,4-alpha-glucan branching enzyme"/>
    <property type="match status" value="1"/>
</dbReference>
<comment type="function">
    <text evidence="2">Catalyzes the formation of the alpha-1,6-glucosidic linkages in glycogen by scission of a 1,4-alpha-linked oligosaccharide from growing alpha-1,4-glucan chains and the subsequent attachment of the oligosaccharide to the alpha-1,6 position.</text>
</comment>
<dbReference type="GO" id="GO:0005978">
    <property type="term" value="P:glycogen biosynthetic process"/>
    <property type="evidence" value="ECO:0007669"/>
    <property type="project" value="InterPro"/>
</dbReference>
<dbReference type="Pfam" id="PF02922">
    <property type="entry name" value="CBM_48"/>
    <property type="match status" value="1"/>
</dbReference>
<comment type="caution">
    <text evidence="10">The sequence shown here is derived from an EMBL/GenBank/DDBJ whole genome shotgun (WGS) entry which is preliminary data.</text>
</comment>
<comment type="similarity">
    <text evidence="3">Belongs to the glycosyl hydrolase 13 family. GlgB subfamily.</text>
</comment>
<evidence type="ECO:0000259" key="9">
    <source>
        <dbReference type="SMART" id="SM00642"/>
    </source>
</evidence>
<keyword evidence="6" id="KW-0808">Transferase</keyword>
<dbReference type="Gene3D" id="2.60.40.10">
    <property type="entry name" value="Immunoglobulins"/>
    <property type="match status" value="1"/>
</dbReference>
<evidence type="ECO:0000313" key="11">
    <source>
        <dbReference type="Proteomes" id="UP000244956"/>
    </source>
</evidence>
<name>A0A2U2B824_9BACT</name>
<dbReference type="SUPFAM" id="SSF51445">
    <property type="entry name" value="(Trans)glycosidases"/>
    <property type="match status" value="1"/>
</dbReference>
<dbReference type="FunFam" id="3.20.20.80:FF:000001">
    <property type="entry name" value="1,4-alpha-glucan branching enzyme"/>
    <property type="match status" value="1"/>
</dbReference>
<dbReference type="InterPro" id="IPR006048">
    <property type="entry name" value="A-amylase/branching_C"/>
</dbReference>
<dbReference type="InterPro" id="IPR006047">
    <property type="entry name" value="GH13_cat_dom"/>
</dbReference>
<dbReference type="PANTHER" id="PTHR43651">
    <property type="entry name" value="1,4-ALPHA-GLUCAN-BRANCHING ENZYME"/>
    <property type="match status" value="1"/>
</dbReference>
<comment type="catalytic activity">
    <reaction evidence="1">
        <text>Transfers a segment of a (1-&gt;4)-alpha-D-glucan chain to a primary hydroxy group in a similar glucan chain.</text>
        <dbReference type="EC" id="2.4.1.18"/>
    </reaction>
</comment>
<organism evidence="10 11">
    <name type="scientific">Marinilabilia rubra</name>
    <dbReference type="NCBI Taxonomy" id="2162893"/>
    <lineage>
        <taxon>Bacteria</taxon>
        <taxon>Pseudomonadati</taxon>
        <taxon>Bacteroidota</taxon>
        <taxon>Bacteroidia</taxon>
        <taxon>Marinilabiliales</taxon>
        <taxon>Marinilabiliaceae</taxon>
        <taxon>Marinilabilia</taxon>
    </lineage>
</organism>
<dbReference type="PIRSF" id="PIRSF000463">
    <property type="entry name" value="GlgB"/>
    <property type="match status" value="1"/>
</dbReference>
<dbReference type="Gene3D" id="2.60.40.1180">
    <property type="entry name" value="Golgi alpha-mannosidase II"/>
    <property type="match status" value="1"/>
</dbReference>
<dbReference type="Gene3D" id="3.20.20.80">
    <property type="entry name" value="Glycosidases"/>
    <property type="match status" value="1"/>
</dbReference>
<dbReference type="InterPro" id="IPR017853">
    <property type="entry name" value="GH"/>
</dbReference>
<keyword evidence="5" id="KW-0328">Glycosyltransferase</keyword>
<dbReference type="Pfam" id="PF02806">
    <property type="entry name" value="Alpha-amylase_C"/>
    <property type="match status" value="1"/>
</dbReference>
<dbReference type="SUPFAM" id="SSF81296">
    <property type="entry name" value="E set domains"/>
    <property type="match status" value="1"/>
</dbReference>
<dbReference type="Pfam" id="PF00128">
    <property type="entry name" value="Alpha-amylase"/>
    <property type="match status" value="1"/>
</dbReference>
<dbReference type="SMART" id="SM00642">
    <property type="entry name" value="Aamy"/>
    <property type="match status" value="1"/>
</dbReference>
<dbReference type="InterPro" id="IPR014756">
    <property type="entry name" value="Ig_E-set"/>
</dbReference>
<dbReference type="GO" id="GO:0003844">
    <property type="term" value="F:1,4-alpha-glucan branching enzyme activity"/>
    <property type="evidence" value="ECO:0007669"/>
    <property type="project" value="UniProtKB-EC"/>
</dbReference>
<dbReference type="RefSeq" id="WP_109264620.1">
    <property type="nucleotide sequence ID" value="NZ_QEWP01000008.1"/>
</dbReference>
<dbReference type="GO" id="GO:0004553">
    <property type="term" value="F:hydrolase activity, hydrolyzing O-glycosyl compounds"/>
    <property type="evidence" value="ECO:0007669"/>
    <property type="project" value="InterPro"/>
</dbReference>
<evidence type="ECO:0000256" key="3">
    <source>
        <dbReference type="ARBA" id="ARBA00009000"/>
    </source>
</evidence>
<dbReference type="OrthoDB" id="9800174at2"/>
<accession>A0A2U2B824</accession>
<dbReference type="InterPro" id="IPR013783">
    <property type="entry name" value="Ig-like_fold"/>
</dbReference>
<dbReference type="CDD" id="cd11321">
    <property type="entry name" value="AmyAc_bac_euk_BE"/>
    <property type="match status" value="1"/>
</dbReference>
<dbReference type="InterPro" id="IPR013780">
    <property type="entry name" value="Glyco_hydro_b"/>
</dbReference>
<sequence>MSKLSLLEKDAWLSPHQGAIEATFHNYKDLLDEFGDSHDGIVNFAGNHLFFGLHPYGDGWVFREWAPNAKKIHLIGDFSNWQPVESYRLQQKDHGIWEIFFPANTLKHMDLYKLYVEWEFGTGHRIPAYAKRVIQDPQTLIFSAQVWQPQTPFNWTDNDFQPAFKHPVIYEAHVGMAEKDEKVGTYKEFTNNILPRINEAGYNVIQLMAVQEHPYYGSFGYHVSNFFAASSRFGTPEDLKELVNRAHELGIAVIMDIVHSHAVKNEEEGLSRFDGTLDQYFYPGDRGFHPAWDSRCFDYGKKEVQAFLLSNCRFWLEEYHFDGYRFDGVTSMLYHHHGLEKAFTNYNDYFDGSQDRNALVYLMLANHLIHKIKPKAISVAEEMSGFPGTGAPPEEGGLGFNFRLSMGVPDFWIKLIKELPDEDWDMGTIFHELTQHRPEERTISYAESHDQALVGDKTIIFRLADKEMYDFMSKDTPSLVIDRAIALHKLIRLVTLTTANGGYLNFMGNEFGHPEWIDFPREGNNWSYKYARRQWNLADDKTLKYEWLKAFDTAMINTVVEEKVLTPLPVYQNLANEGDKILVFNRGDFLMVFNFHPSASFPDYGIPVAPGKYKILLNSDRPEYGGFDRIDQAPLYFSEPVGGNPKNGHQLKLYLPNRTGLILRKIPTPRVH</sequence>
<proteinExistence type="inferred from homology"/>
<evidence type="ECO:0000256" key="7">
    <source>
        <dbReference type="ARBA" id="ARBA00023277"/>
    </source>
</evidence>
<evidence type="ECO:0000256" key="2">
    <source>
        <dbReference type="ARBA" id="ARBA00002953"/>
    </source>
</evidence>
<evidence type="ECO:0000256" key="5">
    <source>
        <dbReference type="ARBA" id="ARBA00022676"/>
    </source>
</evidence>
<feature type="active site" description="Nucleophile" evidence="8">
    <location>
        <position position="327"/>
    </location>
</feature>
<keyword evidence="7" id="KW-0119">Carbohydrate metabolism</keyword>
<dbReference type="Proteomes" id="UP000244956">
    <property type="component" value="Unassembled WGS sequence"/>
</dbReference>
<reference evidence="10 11" key="1">
    <citation type="submission" date="2018-05" db="EMBL/GenBank/DDBJ databases">
        <title>Marinilabilia rubrum sp. nov., isolated from saltern sediment.</title>
        <authorList>
            <person name="Zhang R."/>
        </authorList>
    </citation>
    <scope>NUCLEOTIDE SEQUENCE [LARGE SCALE GENOMIC DNA]</scope>
    <source>
        <strain evidence="10 11">WTE16</strain>
    </source>
</reference>
<protein>
    <recommendedName>
        <fullName evidence="4">1,4-alpha-glucan branching enzyme</fullName>
        <ecNumber evidence="4">2.4.1.18</ecNumber>
    </recommendedName>
</protein>
<evidence type="ECO:0000256" key="4">
    <source>
        <dbReference type="ARBA" id="ARBA00012541"/>
    </source>
</evidence>
<evidence type="ECO:0000313" key="10">
    <source>
        <dbReference type="EMBL" id="PWD99218.1"/>
    </source>
</evidence>
<dbReference type="EMBL" id="QEWP01000008">
    <property type="protein sequence ID" value="PWD99218.1"/>
    <property type="molecule type" value="Genomic_DNA"/>
</dbReference>
<feature type="active site" description="Proton donor" evidence="8">
    <location>
        <position position="381"/>
    </location>
</feature>
<evidence type="ECO:0000256" key="8">
    <source>
        <dbReference type="PIRSR" id="PIRSR000463-1"/>
    </source>
</evidence>
<dbReference type="EC" id="2.4.1.18" evidence="4"/>
<dbReference type="InterPro" id="IPR037439">
    <property type="entry name" value="Branching_enzy"/>
</dbReference>
<evidence type="ECO:0000256" key="1">
    <source>
        <dbReference type="ARBA" id="ARBA00000826"/>
    </source>
</evidence>
<gene>
    <name evidence="10" type="ORF">DDZ16_11515</name>
</gene>
<dbReference type="SUPFAM" id="SSF51011">
    <property type="entry name" value="Glycosyl hydrolase domain"/>
    <property type="match status" value="1"/>
</dbReference>
<dbReference type="PANTHER" id="PTHR43651:SF3">
    <property type="entry name" value="1,4-ALPHA-GLUCAN-BRANCHING ENZYME"/>
    <property type="match status" value="1"/>
</dbReference>
<dbReference type="InterPro" id="IPR004193">
    <property type="entry name" value="Glyco_hydro_13_N"/>
</dbReference>
<evidence type="ECO:0000256" key="6">
    <source>
        <dbReference type="ARBA" id="ARBA00022679"/>
    </source>
</evidence>
<dbReference type="GO" id="GO:0005737">
    <property type="term" value="C:cytoplasm"/>
    <property type="evidence" value="ECO:0007669"/>
    <property type="project" value="TreeGrafter"/>
</dbReference>
<dbReference type="CDD" id="cd02854">
    <property type="entry name" value="E_set_GBE_euk_N"/>
    <property type="match status" value="1"/>
</dbReference>
<dbReference type="GO" id="GO:0043169">
    <property type="term" value="F:cation binding"/>
    <property type="evidence" value="ECO:0007669"/>
    <property type="project" value="InterPro"/>
</dbReference>
<dbReference type="AlphaFoldDB" id="A0A2U2B824"/>
<keyword evidence="11" id="KW-1185">Reference proteome</keyword>
<feature type="domain" description="Glycosyl hydrolase family 13 catalytic" evidence="9">
    <location>
        <begin position="153"/>
        <end position="539"/>
    </location>
</feature>